<organism evidence="14 15">
    <name type="scientific">Cetobacterium ceti</name>
    <dbReference type="NCBI Taxonomy" id="180163"/>
    <lineage>
        <taxon>Bacteria</taxon>
        <taxon>Fusobacteriati</taxon>
        <taxon>Fusobacteriota</taxon>
        <taxon>Fusobacteriia</taxon>
        <taxon>Fusobacteriales</taxon>
        <taxon>Fusobacteriaceae</taxon>
        <taxon>Cetobacterium</taxon>
    </lineage>
</organism>
<dbReference type="RefSeq" id="WP_078692976.1">
    <property type="nucleotide sequence ID" value="NZ_FUWX01000005.1"/>
</dbReference>
<dbReference type="InterPro" id="IPR037117">
    <property type="entry name" value="Dihydroorotate_DH_ele_sf"/>
</dbReference>
<dbReference type="GO" id="GO:0050660">
    <property type="term" value="F:flavin adenine dinucleotide binding"/>
    <property type="evidence" value="ECO:0007669"/>
    <property type="project" value="InterPro"/>
</dbReference>
<dbReference type="InterPro" id="IPR019480">
    <property type="entry name" value="Dihydroorotate_DH_Fe-S-bd"/>
</dbReference>
<dbReference type="GO" id="GO:0051537">
    <property type="term" value="F:2 iron, 2 sulfur cluster binding"/>
    <property type="evidence" value="ECO:0007669"/>
    <property type="project" value="UniProtKB-KW"/>
</dbReference>
<evidence type="ECO:0000256" key="8">
    <source>
        <dbReference type="ARBA" id="ARBA00023004"/>
    </source>
</evidence>
<dbReference type="Pfam" id="PF10418">
    <property type="entry name" value="DHODB_Fe-S_bind"/>
    <property type="match status" value="1"/>
</dbReference>
<dbReference type="Gene3D" id="2.40.30.10">
    <property type="entry name" value="Translation factors"/>
    <property type="match status" value="1"/>
</dbReference>
<dbReference type="OrthoDB" id="9778346at2"/>
<evidence type="ECO:0000256" key="5">
    <source>
        <dbReference type="ARBA" id="ARBA00022723"/>
    </source>
</evidence>
<dbReference type="InterPro" id="IPR017927">
    <property type="entry name" value="FAD-bd_FR_type"/>
</dbReference>
<dbReference type="Gene3D" id="3.40.50.80">
    <property type="entry name" value="Nucleotide-binding domain of ferredoxin-NADP reductase (FNR) module"/>
    <property type="match status" value="1"/>
</dbReference>
<keyword evidence="8 12" id="KW-0408">Iron</keyword>
<comment type="similarity">
    <text evidence="1">Belongs to the PyrK family.</text>
</comment>
<feature type="binding site" evidence="12">
    <location>
        <position position="226"/>
    </location>
    <ligand>
        <name>[2Fe-2S] cluster</name>
        <dbReference type="ChEBI" id="CHEBI:190135"/>
    </ligand>
</feature>
<sequence length="267" mass="29386">MFLENNEIIENKYVGDRYYLMKVKSNKSWEKSKAGQFFMLKNKNEMLILRRPISLHNVDRENQILEFYYEVKGKGTVEFSNMKVGETINIQGPLGNGFTTDVENKTVVVIGGGMGIAPTKLLINELKEKNKVIFIGGGRDKGAVKILENLDLDGVKVIVTTDDGSEGIKGNVVTALKEVLQNEKIDLIQTCGPQGMMEAIGKVALENNIECELSLEERMACGVKACVGCSIKTLDGMKRVCHDGPVFDGKIIVDMNPSENIGCSCGK</sequence>
<comment type="cofactor">
    <cofactor evidence="11">
        <name>FAD</name>
        <dbReference type="ChEBI" id="CHEBI:57692"/>
    </cofactor>
    <text evidence="11">Binds 1 FAD per subunit.</text>
</comment>
<keyword evidence="3 11" id="KW-0285">Flavoprotein</keyword>
<dbReference type="PANTHER" id="PTHR43513:SF3">
    <property type="entry name" value="DIHYDROOROTATE DEHYDROGENASE B (NAD(+)), ELECTRON TRANSFER SUBUNIT-RELATED"/>
    <property type="match status" value="1"/>
</dbReference>
<keyword evidence="15" id="KW-1185">Reference proteome</keyword>
<feature type="domain" description="FAD-binding FR-type" evidence="13">
    <location>
        <begin position="1"/>
        <end position="100"/>
    </location>
</feature>
<dbReference type="GO" id="GO:0016491">
    <property type="term" value="F:oxidoreductase activity"/>
    <property type="evidence" value="ECO:0007669"/>
    <property type="project" value="InterPro"/>
</dbReference>
<evidence type="ECO:0000256" key="1">
    <source>
        <dbReference type="ARBA" id="ARBA00006422"/>
    </source>
</evidence>
<evidence type="ECO:0000256" key="11">
    <source>
        <dbReference type="PIRSR" id="PIRSR006816-1"/>
    </source>
</evidence>
<dbReference type="CDD" id="cd06218">
    <property type="entry name" value="DHOD_e_trans"/>
    <property type="match status" value="1"/>
</dbReference>
<dbReference type="Proteomes" id="UP000191153">
    <property type="component" value="Unassembled WGS sequence"/>
</dbReference>
<dbReference type="EMBL" id="FUWX01000005">
    <property type="protein sequence ID" value="SJZ42071.1"/>
    <property type="molecule type" value="Genomic_DNA"/>
</dbReference>
<evidence type="ECO:0000256" key="12">
    <source>
        <dbReference type="PIRSR" id="PIRSR006816-2"/>
    </source>
</evidence>
<dbReference type="SUPFAM" id="SSF52343">
    <property type="entry name" value="Ferredoxin reductase-like, C-terminal NADP-linked domain"/>
    <property type="match status" value="1"/>
</dbReference>
<keyword evidence="9 12" id="KW-0411">Iron-sulfur</keyword>
<dbReference type="AlphaFoldDB" id="A0A1T4KI47"/>
<evidence type="ECO:0000256" key="10">
    <source>
        <dbReference type="ARBA" id="ARBA00034078"/>
    </source>
</evidence>
<dbReference type="PIRSF" id="PIRSF006816">
    <property type="entry name" value="Cyc3_hyd_g"/>
    <property type="match status" value="1"/>
</dbReference>
<evidence type="ECO:0000256" key="9">
    <source>
        <dbReference type="ARBA" id="ARBA00023014"/>
    </source>
</evidence>
<dbReference type="PROSITE" id="PS51384">
    <property type="entry name" value="FAD_FR"/>
    <property type="match status" value="1"/>
</dbReference>
<comment type="cofactor">
    <cofactor evidence="10">
        <name>[2Fe-2S] cluster</name>
        <dbReference type="ChEBI" id="CHEBI:190135"/>
    </cofactor>
</comment>
<name>A0A1T4KI47_9FUSO</name>
<evidence type="ECO:0000256" key="4">
    <source>
        <dbReference type="ARBA" id="ARBA00022714"/>
    </source>
</evidence>
<feature type="binding site" evidence="12">
    <location>
        <position position="229"/>
    </location>
    <ligand>
        <name>[2Fe-2S] cluster</name>
        <dbReference type="ChEBI" id="CHEBI:190135"/>
    </ligand>
</feature>
<keyword evidence="6 11" id="KW-0274">FAD</keyword>
<reference evidence="14 15" key="1">
    <citation type="submission" date="2017-02" db="EMBL/GenBank/DDBJ databases">
        <authorList>
            <person name="Peterson S.W."/>
        </authorList>
    </citation>
    <scope>NUCLEOTIDE SEQUENCE [LARGE SCALE GENOMIC DNA]</scope>
    <source>
        <strain evidence="14 15">ATCC 700028</strain>
    </source>
</reference>
<evidence type="ECO:0000256" key="6">
    <source>
        <dbReference type="ARBA" id="ARBA00022827"/>
    </source>
</evidence>
<feature type="binding site" evidence="11">
    <location>
        <begin position="51"/>
        <end position="54"/>
    </location>
    <ligand>
        <name>FAD</name>
        <dbReference type="ChEBI" id="CHEBI:57692"/>
    </ligand>
</feature>
<dbReference type="InterPro" id="IPR017938">
    <property type="entry name" value="Riboflavin_synthase-like_b-brl"/>
</dbReference>
<keyword evidence="2" id="KW-0813">Transport</keyword>
<dbReference type="STRING" id="180163.SAMN02745174_00434"/>
<comment type="cofactor">
    <cofactor evidence="12">
        <name>[2Fe-2S] cluster</name>
        <dbReference type="ChEBI" id="CHEBI:190135"/>
    </cofactor>
    <text evidence="12">Binds 1 [2Fe-2S] cluster per subunit.</text>
</comment>
<accession>A0A1T4KI47</accession>
<evidence type="ECO:0000259" key="13">
    <source>
        <dbReference type="PROSITE" id="PS51384"/>
    </source>
</evidence>
<keyword evidence="5 12" id="KW-0479">Metal-binding</keyword>
<dbReference type="GO" id="GO:0046872">
    <property type="term" value="F:metal ion binding"/>
    <property type="evidence" value="ECO:0007669"/>
    <property type="project" value="UniProtKB-KW"/>
</dbReference>
<proteinExistence type="inferred from homology"/>
<dbReference type="SUPFAM" id="SSF63380">
    <property type="entry name" value="Riboflavin synthase domain-like"/>
    <property type="match status" value="1"/>
</dbReference>
<evidence type="ECO:0000256" key="3">
    <source>
        <dbReference type="ARBA" id="ARBA00022630"/>
    </source>
</evidence>
<dbReference type="PANTHER" id="PTHR43513">
    <property type="entry name" value="DIHYDROOROTATE DEHYDROGENASE B (NAD(+)), ELECTRON TRANSFER SUBUNIT"/>
    <property type="match status" value="1"/>
</dbReference>
<feature type="binding site" evidence="11">
    <location>
        <begin position="75"/>
        <end position="76"/>
    </location>
    <ligand>
        <name>FAD</name>
        <dbReference type="ChEBI" id="CHEBI:57692"/>
    </ligand>
</feature>
<evidence type="ECO:0000256" key="7">
    <source>
        <dbReference type="ARBA" id="ARBA00022982"/>
    </source>
</evidence>
<evidence type="ECO:0000313" key="15">
    <source>
        <dbReference type="Proteomes" id="UP000191153"/>
    </source>
</evidence>
<dbReference type="InterPro" id="IPR012165">
    <property type="entry name" value="Cyt_c3_hydrogenase_gsu"/>
</dbReference>
<dbReference type="Gene3D" id="2.10.240.10">
    <property type="entry name" value="Dihydroorotate dehydrogenase, electron transfer subunit"/>
    <property type="match status" value="1"/>
</dbReference>
<protein>
    <submittedName>
        <fullName evidence="14">Dihydroorotate dehydrogenase electron transfer subunit</fullName>
    </submittedName>
</protein>
<evidence type="ECO:0000313" key="14">
    <source>
        <dbReference type="EMBL" id="SJZ42071.1"/>
    </source>
</evidence>
<dbReference type="GO" id="GO:0006221">
    <property type="term" value="P:pyrimidine nucleotide biosynthetic process"/>
    <property type="evidence" value="ECO:0007669"/>
    <property type="project" value="InterPro"/>
</dbReference>
<gene>
    <name evidence="14" type="ORF">SAMN02745174_00434</name>
</gene>
<evidence type="ECO:0000256" key="2">
    <source>
        <dbReference type="ARBA" id="ARBA00022448"/>
    </source>
</evidence>
<keyword evidence="4 12" id="KW-0001">2Fe-2S</keyword>
<feature type="binding site" evidence="12">
    <location>
        <position position="221"/>
    </location>
    <ligand>
        <name>[2Fe-2S] cluster</name>
        <dbReference type="ChEBI" id="CHEBI:190135"/>
    </ligand>
</feature>
<dbReference type="InterPro" id="IPR039261">
    <property type="entry name" value="FNR_nucleotide-bd"/>
</dbReference>
<feature type="binding site" evidence="12">
    <location>
        <position position="241"/>
    </location>
    <ligand>
        <name>[2Fe-2S] cluster</name>
        <dbReference type="ChEBI" id="CHEBI:190135"/>
    </ligand>
</feature>
<keyword evidence="7" id="KW-0249">Electron transport</keyword>
<dbReference type="InterPro" id="IPR050353">
    <property type="entry name" value="PyrK_electron_transfer"/>
</dbReference>